<proteinExistence type="inferred from homology"/>
<evidence type="ECO:0000256" key="1">
    <source>
        <dbReference type="ARBA" id="ARBA00001947"/>
    </source>
</evidence>
<evidence type="ECO:0000259" key="6">
    <source>
        <dbReference type="Pfam" id="PF07687"/>
    </source>
</evidence>
<evidence type="ECO:0000256" key="5">
    <source>
        <dbReference type="ARBA" id="ARBA00022833"/>
    </source>
</evidence>
<comment type="cofactor">
    <cofactor evidence="1">
        <name>Zn(2+)</name>
        <dbReference type="ChEBI" id="CHEBI:29105"/>
    </cofactor>
</comment>
<evidence type="ECO:0000313" key="7">
    <source>
        <dbReference type="EMBL" id="MBO1900377.1"/>
    </source>
</evidence>
<evidence type="ECO:0000256" key="4">
    <source>
        <dbReference type="ARBA" id="ARBA00022801"/>
    </source>
</evidence>
<dbReference type="GO" id="GO:0046872">
    <property type="term" value="F:metal ion binding"/>
    <property type="evidence" value="ECO:0007669"/>
    <property type="project" value="UniProtKB-KW"/>
</dbReference>
<dbReference type="Gene3D" id="1.10.150.900">
    <property type="match status" value="1"/>
</dbReference>
<comment type="similarity">
    <text evidence="2">Belongs to the peptidase M20A family.</text>
</comment>
<dbReference type="EMBL" id="JAGDYM010000001">
    <property type="protein sequence ID" value="MBO1900377.1"/>
    <property type="molecule type" value="Genomic_DNA"/>
</dbReference>
<dbReference type="PANTHER" id="PTHR43808">
    <property type="entry name" value="ACETYLORNITHINE DEACETYLASE"/>
    <property type="match status" value="1"/>
</dbReference>
<dbReference type="Gene3D" id="3.30.70.360">
    <property type="match status" value="1"/>
</dbReference>
<keyword evidence="4" id="KW-0378">Hydrolase</keyword>
<keyword evidence="5" id="KW-0862">Zinc</keyword>
<dbReference type="AlphaFoldDB" id="A0A939MKA2"/>
<dbReference type="GO" id="GO:0016787">
    <property type="term" value="F:hydrolase activity"/>
    <property type="evidence" value="ECO:0007669"/>
    <property type="project" value="UniProtKB-KW"/>
</dbReference>
<dbReference type="InterPro" id="IPR050072">
    <property type="entry name" value="Peptidase_M20A"/>
</dbReference>
<evidence type="ECO:0000256" key="2">
    <source>
        <dbReference type="ARBA" id="ARBA00006247"/>
    </source>
</evidence>
<dbReference type="Gene3D" id="3.40.630.10">
    <property type="entry name" value="Zn peptidases"/>
    <property type="match status" value="1"/>
</dbReference>
<evidence type="ECO:0000313" key="8">
    <source>
        <dbReference type="Proteomes" id="UP000664382"/>
    </source>
</evidence>
<dbReference type="InterPro" id="IPR011650">
    <property type="entry name" value="Peptidase_M20_dimer"/>
</dbReference>
<reference evidence="7" key="1">
    <citation type="submission" date="2021-03" db="EMBL/GenBank/DDBJ databases">
        <title>Leucobacter chromiisoli sp. nov., isolated from chromium-containing soil of chemical plant.</title>
        <authorList>
            <person name="Xu Z."/>
        </authorList>
    </citation>
    <scope>NUCLEOTIDE SEQUENCE</scope>
    <source>
        <strain evidence="7">S27</strain>
    </source>
</reference>
<evidence type="ECO:0000256" key="3">
    <source>
        <dbReference type="ARBA" id="ARBA00022723"/>
    </source>
</evidence>
<feature type="domain" description="Peptidase M20 dimerisation" evidence="6">
    <location>
        <begin position="198"/>
        <end position="340"/>
    </location>
</feature>
<dbReference type="InterPro" id="IPR002933">
    <property type="entry name" value="Peptidase_M20"/>
</dbReference>
<comment type="caution">
    <text evidence="7">The sequence shown here is derived from an EMBL/GenBank/DDBJ whole genome shotgun (WGS) entry which is preliminary data.</text>
</comment>
<keyword evidence="8" id="KW-1185">Reference proteome</keyword>
<dbReference type="Pfam" id="PF01546">
    <property type="entry name" value="Peptidase_M20"/>
    <property type="match status" value="1"/>
</dbReference>
<dbReference type="PROSITE" id="PS00758">
    <property type="entry name" value="ARGE_DAPE_CPG2_1"/>
    <property type="match status" value="1"/>
</dbReference>
<dbReference type="Pfam" id="PF07687">
    <property type="entry name" value="M20_dimer"/>
    <property type="match status" value="1"/>
</dbReference>
<dbReference type="InterPro" id="IPR036264">
    <property type="entry name" value="Bact_exopeptidase_dim_dom"/>
</dbReference>
<dbReference type="PANTHER" id="PTHR43808:SF8">
    <property type="entry name" value="PEPTIDASE M20 DIMERISATION DOMAIN-CONTAINING PROTEIN"/>
    <property type="match status" value="1"/>
</dbReference>
<protein>
    <submittedName>
        <fullName evidence="7">M20/M25/M40 family metallo-hydrolase</fullName>
    </submittedName>
</protein>
<accession>A0A939MKA2</accession>
<organism evidence="7 8">
    <name type="scientific">Leucobacter weissii</name>
    <dbReference type="NCBI Taxonomy" id="1983706"/>
    <lineage>
        <taxon>Bacteria</taxon>
        <taxon>Bacillati</taxon>
        <taxon>Actinomycetota</taxon>
        <taxon>Actinomycetes</taxon>
        <taxon>Micrococcales</taxon>
        <taxon>Microbacteriaceae</taxon>
        <taxon>Leucobacter</taxon>
    </lineage>
</organism>
<gene>
    <name evidence="7" type="ORF">J4H92_00245</name>
</gene>
<dbReference type="InterPro" id="IPR001261">
    <property type="entry name" value="ArgE/DapE_CS"/>
</dbReference>
<dbReference type="SUPFAM" id="SSF53187">
    <property type="entry name" value="Zn-dependent exopeptidases"/>
    <property type="match status" value="1"/>
</dbReference>
<sequence length="448" mass="47929">MPGRVSRVSSATSETVELLRALVREACVNTGEASSGGEIRAVRVLQRFLAEAVERRCCETRVFEASPGRASLVARVRGTDPDAPALGLLGHLDVVPVDAERWTHDPFGGDLIEGEIWGRGTVDMLYLTAAFATAFREVALAEERPRGDLLLLAVADEEAGSDYGLRWLLREHPDAFGVTEALSESGGMRMGDHVVVEVAEKGSAGRRLVVRGTPGHASIPFGAQSAAYAAGEVLQRLAAVAPAVELGALWRSFVEARIDDPDLAGRMLDPVRLDAALLELGGIAGYAHAASRVTISPTVLRAGQAHNVIPGEAHIDLDIRTLPGTTDDEVDALLAEMLSGLSAEVEVRHLRGWPATESPEDEPLFDAVRDAIAQTDGSPVVPIMAAGGSDARLLRELGIPSYGFGLLSADWSYERYRQRIHAHDERIDVASVELTVEALRRIVSARVG</sequence>
<keyword evidence="3" id="KW-0479">Metal-binding</keyword>
<name>A0A939MKA2_9MICO</name>
<dbReference type="SUPFAM" id="SSF55031">
    <property type="entry name" value="Bacterial exopeptidase dimerisation domain"/>
    <property type="match status" value="1"/>
</dbReference>
<dbReference type="Proteomes" id="UP000664382">
    <property type="component" value="Unassembled WGS sequence"/>
</dbReference>